<dbReference type="InterPro" id="IPR036388">
    <property type="entry name" value="WH-like_DNA-bd_sf"/>
</dbReference>
<dbReference type="eggNOG" id="COG1695">
    <property type="taxonomic scope" value="Bacteria"/>
</dbReference>
<dbReference type="STRING" id="1179773.BN6_26540"/>
<name>K0JX55_SACES</name>
<evidence type="ECO:0000259" key="1">
    <source>
        <dbReference type="Pfam" id="PF03551"/>
    </source>
</evidence>
<dbReference type="PATRIC" id="fig|1179773.3.peg.2653"/>
<dbReference type="Gene3D" id="1.10.10.10">
    <property type="entry name" value="Winged helix-like DNA-binding domain superfamily/Winged helix DNA-binding domain"/>
    <property type="match status" value="1"/>
</dbReference>
<dbReference type="Pfam" id="PF03551">
    <property type="entry name" value="PadR"/>
    <property type="match status" value="1"/>
</dbReference>
<dbReference type="InterPro" id="IPR005149">
    <property type="entry name" value="Tscrpt_reg_PadR_N"/>
</dbReference>
<reference evidence="2 3" key="1">
    <citation type="journal article" date="2012" name="BMC Genomics">
        <title>Complete genome sequence of Saccharothrix espanaensis DSM 44229T and comparison to the other completely sequenced Pseudonocardiaceae.</title>
        <authorList>
            <person name="Strobel T."/>
            <person name="Al-Dilaimi A."/>
            <person name="Blom J."/>
            <person name="Gessner A."/>
            <person name="Kalinowski J."/>
            <person name="Luzhetska M."/>
            <person name="Puhler A."/>
            <person name="Szczepanowski R."/>
            <person name="Bechthold A."/>
            <person name="Ruckert C."/>
        </authorList>
    </citation>
    <scope>NUCLEOTIDE SEQUENCE [LARGE SCALE GENOMIC DNA]</scope>
    <source>
        <strain evidence="3">ATCC 51144 / DSM 44229 / JCM 9112 / NBRC 15066 / NRRL 15764</strain>
    </source>
</reference>
<feature type="domain" description="Transcription regulator PadR N-terminal" evidence="1">
    <location>
        <begin position="25"/>
        <end position="86"/>
    </location>
</feature>
<dbReference type="HOGENOM" id="CLU_063440_4_0_11"/>
<gene>
    <name evidence="2" type="ordered locus">BN6_26540</name>
</gene>
<dbReference type="PANTHER" id="PTHR33169:SF14">
    <property type="entry name" value="TRANSCRIPTIONAL REGULATOR RV3488"/>
    <property type="match status" value="1"/>
</dbReference>
<dbReference type="SUPFAM" id="SSF46785">
    <property type="entry name" value="Winged helix' DNA-binding domain"/>
    <property type="match status" value="1"/>
</dbReference>
<sequence>MNAKRITAPLLDVLEVLADAFQRDEEPHGWTIMKAIKRSGPTVYGVLERLEEWGWVVGTWEDLPPDENRPRRRFYRLTPNGRVEAAALLAQRRPAAVVAARRSLPGGAV</sequence>
<proteinExistence type="predicted"/>
<dbReference type="PANTHER" id="PTHR33169">
    <property type="entry name" value="PADR-FAMILY TRANSCRIPTIONAL REGULATOR"/>
    <property type="match status" value="1"/>
</dbReference>
<accession>K0JX55</accession>
<protein>
    <recommendedName>
        <fullName evidence="1">Transcription regulator PadR N-terminal domain-containing protein</fullName>
    </recommendedName>
</protein>
<dbReference type="KEGG" id="sesp:BN6_26540"/>
<dbReference type="InterPro" id="IPR036390">
    <property type="entry name" value="WH_DNA-bd_sf"/>
</dbReference>
<evidence type="ECO:0000313" key="3">
    <source>
        <dbReference type="Proteomes" id="UP000006281"/>
    </source>
</evidence>
<dbReference type="Proteomes" id="UP000006281">
    <property type="component" value="Chromosome"/>
</dbReference>
<organism evidence="2 3">
    <name type="scientific">Saccharothrix espanaensis (strain ATCC 51144 / DSM 44229 / JCM 9112 / NBRC 15066 / NRRL 15764)</name>
    <dbReference type="NCBI Taxonomy" id="1179773"/>
    <lineage>
        <taxon>Bacteria</taxon>
        <taxon>Bacillati</taxon>
        <taxon>Actinomycetota</taxon>
        <taxon>Actinomycetes</taxon>
        <taxon>Pseudonocardiales</taxon>
        <taxon>Pseudonocardiaceae</taxon>
        <taxon>Saccharothrix</taxon>
    </lineage>
</organism>
<dbReference type="RefSeq" id="WP_015100079.1">
    <property type="nucleotide sequence ID" value="NC_019673.1"/>
</dbReference>
<dbReference type="EMBL" id="HE804045">
    <property type="protein sequence ID" value="CCH29967.1"/>
    <property type="molecule type" value="Genomic_DNA"/>
</dbReference>
<dbReference type="InterPro" id="IPR052509">
    <property type="entry name" value="Metal_resp_DNA-bind_regulator"/>
</dbReference>
<keyword evidence="3" id="KW-1185">Reference proteome</keyword>
<dbReference type="AlphaFoldDB" id="K0JX55"/>
<evidence type="ECO:0000313" key="2">
    <source>
        <dbReference type="EMBL" id="CCH29967.1"/>
    </source>
</evidence>